<organism evidence="3 4">
    <name type="scientific">Solanum tuberosum</name>
    <name type="common">Potato</name>
    <dbReference type="NCBI Taxonomy" id="4113"/>
    <lineage>
        <taxon>Eukaryota</taxon>
        <taxon>Viridiplantae</taxon>
        <taxon>Streptophyta</taxon>
        <taxon>Embryophyta</taxon>
        <taxon>Tracheophyta</taxon>
        <taxon>Spermatophyta</taxon>
        <taxon>Magnoliopsida</taxon>
        <taxon>eudicotyledons</taxon>
        <taxon>Gunneridae</taxon>
        <taxon>Pentapetalae</taxon>
        <taxon>asterids</taxon>
        <taxon>lamiids</taxon>
        <taxon>Solanales</taxon>
        <taxon>Solanaceae</taxon>
        <taxon>Solanoideae</taxon>
        <taxon>Solaneae</taxon>
        <taxon>Solanum</taxon>
    </lineage>
</organism>
<evidence type="ECO:0000256" key="1">
    <source>
        <dbReference type="SAM" id="MobiDB-lite"/>
    </source>
</evidence>
<reference evidence="3 4" key="1">
    <citation type="journal article" date="2021" name="bioRxiv">
        <title>Chromosome-scale and haplotype-resolved genome assembly of a tetraploid potato cultivar.</title>
        <authorList>
            <person name="Sun H."/>
            <person name="Jiao W.-B."/>
            <person name="Krause K."/>
            <person name="Campoy J.A."/>
            <person name="Goel M."/>
            <person name="Folz-Donahue K."/>
            <person name="Kukat C."/>
            <person name="Huettel B."/>
            <person name="Schneeberger K."/>
        </authorList>
    </citation>
    <scope>NUCLEOTIDE SEQUENCE [LARGE SCALE GENOMIC DNA]</scope>
    <source>
        <strain evidence="3">SolTubOtavaFocal</strain>
        <tissue evidence="3">Leaves</tissue>
    </source>
</reference>
<evidence type="ECO:0000259" key="2">
    <source>
        <dbReference type="Pfam" id="PF22936"/>
    </source>
</evidence>
<feature type="region of interest" description="Disordered" evidence="1">
    <location>
        <begin position="93"/>
        <end position="120"/>
    </location>
</feature>
<protein>
    <recommendedName>
        <fullName evidence="2">Retrovirus-related Pol polyprotein from transposon TNT 1-94-like beta-barrel domain-containing protein</fullName>
    </recommendedName>
</protein>
<dbReference type="Pfam" id="PF22936">
    <property type="entry name" value="Pol_BBD"/>
    <property type="match status" value="1"/>
</dbReference>
<keyword evidence="4" id="KW-1185">Reference proteome</keyword>
<evidence type="ECO:0000313" key="3">
    <source>
        <dbReference type="EMBL" id="KAH0779386.1"/>
    </source>
</evidence>
<feature type="compositionally biased region" description="Basic and acidic residues" evidence="1">
    <location>
        <begin position="110"/>
        <end position="120"/>
    </location>
</feature>
<dbReference type="EMBL" id="JAIVGD010000002">
    <property type="protein sequence ID" value="KAH0779386.1"/>
    <property type="molecule type" value="Genomic_DNA"/>
</dbReference>
<proteinExistence type="predicted"/>
<comment type="caution">
    <text evidence="3">The sequence shown here is derived from an EMBL/GenBank/DDBJ whole genome shotgun (WGS) entry which is preliminary data.</text>
</comment>
<feature type="domain" description="Retrovirus-related Pol polyprotein from transposon TNT 1-94-like beta-barrel" evidence="2">
    <location>
        <begin position="148"/>
        <end position="195"/>
    </location>
</feature>
<sequence>MEDLLYVKNFYKSVFTTVKPDNKTDEEWNLLHRQGIMNQLFAMDIKFDEEIQGLLLLGSLPDSWETFRISLSNSAPDGVISMDFTKNSVLNEEMRRKSQGSSSSNETEEGEKNKEKTKEDGLATVTIEDLVTVLDADMINIACDESSWVVDTDAASHVTSRKDFFSSYTPGDFGTLSMGNETVSRVVGIGYVSINGDGK</sequence>
<dbReference type="Proteomes" id="UP000826656">
    <property type="component" value="Unassembled WGS sequence"/>
</dbReference>
<accession>A0ABQ7WGK9</accession>
<name>A0ABQ7WGK9_SOLTU</name>
<evidence type="ECO:0000313" key="4">
    <source>
        <dbReference type="Proteomes" id="UP000826656"/>
    </source>
</evidence>
<gene>
    <name evidence="3" type="ORF">KY290_005813</name>
</gene>
<dbReference type="Pfam" id="PF14223">
    <property type="entry name" value="Retrotran_gag_2"/>
    <property type="match status" value="1"/>
</dbReference>
<dbReference type="InterPro" id="IPR054722">
    <property type="entry name" value="PolX-like_BBD"/>
</dbReference>